<keyword evidence="4 14" id="KW-1134">Transmembrane beta strand</keyword>
<dbReference type="InterPro" id="IPR000531">
    <property type="entry name" value="Beta-barrel_TonB"/>
</dbReference>
<comment type="caution">
    <text evidence="19">The sequence shown here is derived from an EMBL/GenBank/DDBJ whole genome shotgun (WGS) entry which is preliminary data.</text>
</comment>
<keyword evidence="20" id="KW-1185">Reference proteome</keyword>
<dbReference type="PANTHER" id="PTHR32552">
    <property type="entry name" value="FERRICHROME IRON RECEPTOR-RELATED"/>
    <property type="match status" value="1"/>
</dbReference>
<evidence type="ECO:0000256" key="9">
    <source>
        <dbReference type="ARBA" id="ARBA00023065"/>
    </source>
</evidence>
<gene>
    <name evidence="19" type="ORF">ACIPEN_06175</name>
</gene>
<dbReference type="Gene3D" id="3.55.50.30">
    <property type="match status" value="1"/>
</dbReference>
<evidence type="ECO:0000256" key="14">
    <source>
        <dbReference type="PROSITE-ProRule" id="PRU01360"/>
    </source>
</evidence>
<evidence type="ECO:0000256" key="2">
    <source>
        <dbReference type="ARBA" id="ARBA00009810"/>
    </source>
</evidence>
<comment type="similarity">
    <text evidence="2 14 15">Belongs to the TonB-dependent receptor family.</text>
</comment>
<evidence type="ECO:0000256" key="6">
    <source>
        <dbReference type="ARBA" id="ARBA00022692"/>
    </source>
</evidence>
<feature type="domain" description="TonB-dependent receptor-like beta-barrel" evidence="17">
    <location>
        <begin position="370"/>
        <end position="808"/>
    </location>
</feature>
<evidence type="ECO:0000256" key="7">
    <source>
        <dbReference type="ARBA" id="ARBA00022729"/>
    </source>
</evidence>
<evidence type="ECO:0000256" key="5">
    <source>
        <dbReference type="ARBA" id="ARBA00022496"/>
    </source>
</evidence>
<keyword evidence="11 14" id="KW-0472">Membrane</keyword>
<proteinExistence type="inferred from homology"/>
<keyword evidence="3 14" id="KW-0813">Transport</keyword>
<keyword evidence="8" id="KW-0408">Iron</keyword>
<keyword evidence="13 14" id="KW-0998">Cell outer membrane</keyword>
<dbReference type="InterPro" id="IPR039426">
    <property type="entry name" value="TonB-dep_rcpt-like"/>
</dbReference>
<dbReference type="RefSeq" id="WP_402698967.1">
    <property type="nucleotide sequence ID" value="NZ_JBIUZV010000003.1"/>
</dbReference>
<protein>
    <submittedName>
        <fullName evidence="19">TonB-dependent siderophore receptor</fullName>
    </submittedName>
</protein>
<evidence type="ECO:0000259" key="17">
    <source>
        <dbReference type="Pfam" id="PF00593"/>
    </source>
</evidence>
<dbReference type="InterPro" id="IPR037066">
    <property type="entry name" value="Plug_dom_sf"/>
</dbReference>
<comment type="subcellular location">
    <subcellularLocation>
        <location evidence="1 14">Cell outer membrane</location>
        <topology evidence="1 14">Multi-pass membrane protein</topology>
    </subcellularLocation>
</comment>
<feature type="signal peptide" evidence="16">
    <location>
        <begin position="1"/>
        <end position="27"/>
    </location>
</feature>
<evidence type="ECO:0000256" key="4">
    <source>
        <dbReference type="ARBA" id="ARBA00022452"/>
    </source>
</evidence>
<dbReference type="EMBL" id="JBIUZV010000003">
    <property type="protein sequence ID" value="MFJ3045396.1"/>
    <property type="molecule type" value="Genomic_DNA"/>
</dbReference>
<feature type="chain" id="PRO_5046716868" evidence="16">
    <location>
        <begin position="28"/>
        <end position="838"/>
    </location>
</feature>
<sequence length="838" mass="90594">MRHRSIACLMAYCLAAVVPAAAPVAHAATTNQVQPEPALFDFQVPAGPIESALATIAHVAGGIVLFDPAVVASLDCAGVHGRLTLEAALRKALANSPLELVAHPDGSFGVRRSAPETPRASELTTIDAYNPPLPPVLRTGTPGVGDTSHGYLDSGFLATGSQLATRHEQPLSLLPVSIQEITNSVIESRQSKSVVDSLQNISSVAYSRGDGIDQAGTLYVRSFIAPVMRDGWADLVSLTNVTNGRVSGSRAITSLDVPAAAIERVEVLGGADSIIVGGPMEPGGSVNIVTKQPVADAIREWTLEIDNRGHRRSALDLGGSLTEDRAWTYRTIISAVHDKRTLDGYDGEREFYLAPSIGYKDAATSFVAGFSYHVARTPFGGYQSAMLTDKGPGPDIRTAPWGLPDDHSHATKTDLFYTWEQALGAGWRLNSKARFSSLRYTASGYSSCIPVDLDEGTGVCATDQSLLHSDSASIDNNLSLRVSSGEWQHTLMAGASFSRTRLKSYSDADDATAIVIVPWPPSRTVLPPVGGARSLINDNDAIYTSNLYLQDQITWRRWHLLANVGYEQERNNFSSDTDMNGVSHDTSPPRNAPVYNIGVAYRLADSATIYANSFRSFTPGQLLLDSTLNGGRPGINIAPATTGKSTEVGIKLELLDKRAIFTAALYRATHTNVLQFVFPDTSSPFNRYVLLPSAVSQGLELSLSGRLARGWNLTASYSYSLFHPAPSQDEDSRLAQFPHHRASVWSTYDLQSEGWRGWGFGLGMTLRSSYMAFSDADSQVRIPGQARTDASLYYRSRSSRTTLGIRNLFDRRLYSNFATTTIGVEPARTVTLTHIVEF</sequence>
<accession>A0ABW8EYJ8</accession>
<dbReference type="CDD" id="cd01347">
    <property type="entry name" value="ligand_gated_channel"/>
    <property type="match status" value="1"/>
</dbReference>
<dbReference type="Pfam" id="PF07715">
    <property type="entry name" value="Plug"/>
    <property type="match status" value="1"/>
</dbReference>
<keyword evidence="7 16" id="KW-0732">Signal</keyword>
<evidence type="ECO:0000256" key="11">
    <source>
        <dbReference type="ARBA" id="ARBA00023136"/>
    </source>
</evidence>
<feature type="domain" description="TonB-dependent receptor plug" evidence="18">
    <location>
        <begin position="174"/>
        <end position="284"/>
    </location>
</feature>
<reference evidence="19 20" key="1">
    <citation type="submission" date="2024-10" db="EMBL/GenBank/DDBJ databases">
        <title>The Natural Products Discovery Center: Release of the First 8490 Sequenced Strains for Exploring Actinobacteria Biosynthetic Diversity.</title>
        <authorList>
            <person name="Kalkreuter E."/>
            <person name="Kautsar S.A."/>
            <person name="Yang D."/>
            <person name="Bader C.D."/>
            <person name="Teijaro C.N."/>
            <person name="Fluegel L."/>
            <person name="Davis C.M."/>
            <person name="Simpson J.R."/>
            <person name="Lauterbach L."/>
            <person name="Steele A.D."/>
            <person name="Gui C."/>
            <person name="Meng S."/>
            <person name="Li G."/>
            <person name="Viehrig K."/>
            <person name="Ye F."/>
            <person name="Su P."/>
            <person name="Kiefer A.F."/>
            <person name="Nichols A."/>
            <person name="Cepeda A.J."/>
            <person name="Yan W."/>
            <person name="Fan B."/>
            <person name="Jiang Y."/>
            <person name="Adhikari A."/>
            <person name="Zheng C.-J."/>
            <person name="Schuster L."/>
            <person name="Cowan T.M."/>
            <person name="Smanski M.J."/>
            <person name="Chevrette M.G."/>
            <person name="De Carvalho L.P.S."/>
            <person name="Shen B."/>
        </authorList>
    </citation>
    <scope>NUCLEOTIDE SEQUENCE [LARGE SCALE GENOMIC DNA]</scope>
    <source>
        <strain evidence="19 20">NPDC087045</strain>
    </source>
</reference>
<keyword evidence="9" id="KW-0406">Ion transport</keyword>
<dbReference type="PROSITE" id="PS52016">
    <property type="entry name" value="TONB_DEPENDENT_REC_3"/>
    <property type="match status" value="1"/>
</dbReference>
<dbReference type="InterPro" id="IPR036942">
    <property type="entry name" value="Beta-barrel_TonB_sf"/>
</dbReference>
<dbReference type="Gene3D" id="2.40.170.20">
    <property type="entry name" value="TonB-dependent receptor, beta-barrel domain"/>
    <property type="match status" value="1"/>
</dbReference>
<keyword evidence="12 19" id="KW-0675">Receptor</keyword>
<evidence type="ECO:0000256" key="15">
    <source>
        <dbReference type="RuleBase" id="RU003357"/>
    </source>
</evidence>
<evidence type="ECO:0000313" key="20">
    <source>
        <dbReference type="Proteomes" id="UP001617427"/>
    </source>
</evidence>
<dbReference type="InterPro" id="IPR012910">
    <property type="entry name" value="Plug_dom"/>
</dbReference>
<evidence type="ECO:0000256" key="13">
    <source>
        <dbReference type="ARBA" id="ARBA00023237"/>
    </source>
</evidence>
<evidence type="ECO:0000256" key="16">
    <source>
        <dbReference type="SAM" id="SignalP"/>
    </source>
</evidence>
<evidence type="ECO:0000256" key="3">
    <source>
        <dbReference type="ARBA" id="ARBA00022448"/>
    </source>
</evidence>
<dbReference type="SUPFAM" id="SSF56935">
    <property type="entry name" value="Porins"/>
    <property type="match status" value="1"/>
</dbReference>
<evidence type="ECO:0000256" key="8">
    <source>
        <dbReference type="ARBA" id="ARBA00023004"/>
    </source>
</evidence>
<organism evidence="19 20">
    <name type="scientific">Herbaspirillum chlorophenolicum</name>
    <dbReference type="NCBI Taxonomy" id="211589"/>
    <lineage>
        <taxon>Bacteria</taxon>
        <taxon>Pseudomonadati</taxon>
        <taxon>Pseudomonadota</taxon>
        <taxon>Betaproteobacteria</taxon>
        <taxon>Burkholderiales</taxon>
        <taxon>Oxalobacteraceae</taxon>
        <taxon>Herbaspirillum</taxon>
    </lineage>
</organism>
<dbReference type="PANTHER" id="PTHR32552:SF68">
    <property type="entry name" value="FERRICHROME OUTER MEMBRANE TRANSPORTER_PHAGE RECEPTOR"/>
    <property type="match status" value="1"/>
</dbReference>
<keyword evidence="10 15" id="KW-0798">TonB box</keyword>
<evidence type="ECO:0000313" key="19">
    <source>
        <dbReference type="EMBL" id="MFJ3045396.1"/>
    </source>
</evidence>
<evidence type="ECO:0000256" key="10">
    <source>
        <dbReference type="ARBA" id="ARBA00023077"/>
    </source>
</evidence>
<dbReference type="Pfam" id="PF00593">
    <property type="entry name" value="TonB_dep_Rec_b-barrel"/>
    <property type="match status" value="1"/>
</dbReference>
<keyword evidence="6 14" id="KW-0812">Transmembrane</keyword>
<dbReference type="Proteomes" id="UP001617427">
    <property type="component" value="Unassembled WGS sequence"/>
</dbReference>
<name>A0ABW8EYJ8_9BURK</name>
<evidence type="ECO:0000256" key="12">
    <source>
        <dbReference type="ARBA" id="ARBA00023170"/>
    </source>
</evidence>
<keyword evidence="5" id="KW-0410">Iron transport</keyword>
<evidence type="ECO:0000259" key="18">
    <source>
        <dbReference type="Pfam" id="PF07715"/>
    </source>
</evidence>
<evidence type="ECO:0000256" key="1">
    <source>
        <dbReference type="ARBA" id="ARBA00004571"/>
    </source>
</evidence>
<dbReference type="Gene3D" id="2.170.130.10">
    <property type="entry name" value="TonB-dependent receptor, plug domain"/>
    <property type="match status" value="1"/>
</dbReference>